<dbReference type="InterPro" id="IPR009081">
    <property type="entry name" value="PP-bd_ACP"/>
</dbReference>
<dbReference type="FunFam" id="3.40.50.980:FF:000001">
    <property type="entry name" value="Non-ribosomal peptide synthetase"/>
    <property type="match status" value="2"/>
</dbReference>
<dbReference type="Gene3D" id="1.10.1200.10">
    <property type="entry name" value="ACP-like"/>
    <property type="match status" value="2"/>
</dbReference>
<dbReference type="Pfam" id="PF00668">
    <property type="entry name" value="Condensation"/>
    <property type="match status" value="4"/>
</dbReference>
<dbReference type="Pfam" id="PF08242">
    <property type="entry name" value="Methyltransf_12"/>
    <property type="match status" value="1"/>
</dbReference>
<evidence type="ECO:0000256" key="1">
    <source>
        <dbReference type="ARBA" id="ARBA00001957"/>
    </source>
</evidence>
<dbReference type="EMBL" id="VLKE01000001">
    <property type="protein sequence ID" value="TWH68110.1"/>
    <property type="molecule type" value="Genomic_DNA"/>
</dbReference>
<dbReference type="CDD" id="cd19543">
    <property type="entry name" value="DCL_NRPS"/>
    <property type="match status" value="1"/>
</dbReference>
<dbReference type="InterPro" id="IPR001242">
    <property type="entry name" value="Condensation_dom"/>
</dbReference>
<evidence type="ECO:0000313" key="8">
    <source>
        <dbReference type="EMBL" id="TWH68110.1"/>
    </source>
</evidence>
<dbReference type="Gene3D" id="3.40.50.150">
    <property type="entry name" value="Vaccinia Virus protein VP39"/>
    <property type="match status" value="1"/>
</dbReference>
<dbReference type="FunFam" id="3.30.300.30:FF:000010">
    <property type="entry name" value="Enterobactin synthetase component F"/>
    <property type="match status" value="1"/>
</dbReference>
<dbReference type="Pfam" id="PF00501">
    <property type="entry name" value="AMP-binding"/>
    <property type="match status" value="2"/>
</dbReference>
<dbReference type="PANTHER" id="PTHR45527">
    <property type="entry name" value="NONRIBOSOMAL PEPTIDE SYNTHETASE"/>
    <property type="match status" value="1"/>
</dbReference>
<dbReference type="GO" id="GO:0017000">
    <property type="term" value="P:antibiotic biosynthetic process"/>
    <property type="evidence" value="ECO:0007669"/>
    <property type="project" value="UniProtKB-KW"/>
</dbReference>
<name>A0A562IAR9_MICOL</name>
<keyword evidence="9" id="KW-1185">Reference proteome</keyword>
<dbReference type="InterPro" id="IPR010060">
    <property type="entry name" value="NRPS_synth"/>
</dbReference>
<dbReference type="OrthoDB" id="5476914at2"/>
<dbReference type="NCBIfam" id="TIGR01733">
    <property type="entry name" value="AA-adenyl-dom"/>
    <property type="match status" value="2"/>
</dbReference>
<evidence type="ECO:0000256" key="3">
    <source>
        <dbReference type="ARBA" id="ARBA00022450"/>
    </source>
</evidence>
<dbReference type="CDD" id="cd19531">
    <property type="entry name" value="LCL_NRPS-like"/>
    <property type="match status" value="1"/>
</dbReference>
<gene>
    <name evidence="8" type="ORF">JD77_03098</name>
</gene>
<dbReference type="GO" id="GO:0043041">
    <property type="term" value="P:amino acid activation for nonribosomal peptide biosynthetic process"/>
    <property type="evidence" value="ECO:0007669"/>
    <property type="project" value="TreeGrafter"/>
</dbReference>
<dbReference type="InterPro" id="IPR020845">
    <property type="entry name" value="AMP-binding_CS"/>
</dbReference>
<dbReference type="Pfam" id="PF13193">
    <property type="entry name" value="AMP-binding_C"/>
    <property type="match status" value="1"/>
</dbReference>
<dbReference type="CDD" id="cd19534">
    <property type="entry name" value="E_NRPS"/>
    <property type="match status" value="1"/>
</dbReference>
<dbReference type="Gene3D" id="3.40.50.980">
    <property type="match status" value="4"/>
</dbReference>
<dbReference type="NCBIfam" id="TIGR01720">
    <property type="entry name" value="NRPS-para261"/>
    <property type="match status" value="1"/>
</dbReference>
<organism evidence="8 9">
    <name type="scientific">Micromonospora olivasterospora</name>
    <dbReference type="NCBI Taxonomy" id="1880"/>
    <lineage>
        <taxon>Bacteria</taxon>
        <taxon>Bacillati</taxon>
        <taxon>Actinomycetota</taxon>
        <taxon>Actinomycetes</taxon>
        <taxon>Micromonosporales</taxon>
        <taxon>Micromonosporaceae</taxon>
        <taxon>Micromonospora</taxon>
    </lineage>
</organism>
<dbReference type="SUPFAM" id="SSF52777">
    <property type="entry name" value="CoA-dependent acyltransferases"/>
    <property type="match status" value="8"/>
</dbReference>
<evidence type="ECO:0000256" key="4">
    <source>
        <dbReference type="ARBA" id="ARBA00022553"/>
    </source>
</evidence>
<dbReference type="InterPro" id="IPR036736">
    <property type="entry name" value="ACP-like_sf"/>
</dbReference>
<proteinExistence type="inferred from homology"/>
<comment type="cofactor">
    <cofactor evidence="1">
        <name>pantetheine 4'-phosphate</name>
        <dbReference type="ChEBI" id="CHEBI:47942"/>
    </cofactor>
</comment>
<dbReference type="InterPro" id="IPR020806">
    <property type="entry name" value="PKS_PP-bd"/>
</dbReference>
<feature type="domain" description="Carrier" evidence="7">
    <location>
        <begin position="2493"/>
        <end position="2568"/>
    </location>
</feature>
<keyword evidence="3" id="KW-0596">Phosphopantetheine</keyword>
<sequence>MSEEIVEARYPMTPTQQGIMFQSDFGGRPGLFHVQVEYRIEQELDVEAFRRSWLHVMERHTALRTGFRDLQSTTPLQEVHQRLDVPFAVEDWRGLSAEEQRSRLQSYKQRDLARGFSLAEPPLWRLHVARLDEACYQVVWSLHYIVLDGWSQTIILREVESYYGHLTADRPLELHPATPYQEYVRWLGRQDIDQAERYWTAELESVAPAAPLPMERKAAAGEEPNAAAAPADYDQTRLLLDEGETARLSAVGEQHGLSLETMIQGCWALLVSRYTGAPEVVVGATVSGRSGDLPGVEQVVGLLINTLPLRIQVPQTMPWAEWMHRVRRQYAQIQRHEHSPMLLVQQWSEIGSGNALFESVVSVEHGVQPEPGQRLPITGRREETRVPYPLNVVVTPGERLAITIHFDTRRFDRRTVEGMLGHLRQICSDLVRLPHARLAEISVLTAAEHSRLVYEWNDTEKPYARDLCMHQLFERQVRRSPDAPALFFQDRSWTYAEVNRQANQISHYLKGLGVGPGVHVAILMERAAEMIPALLGILKAGGIYVPLQTGAPVKRWHGILDSLGITCILTQRALVPSLLTADPLPELAHIVCVDDADEDSEPLQPQPYRLHAPADIARMPQDDLPLQGTSQDLAYIIFTSGSTGTPKGVMVEHRAAINLIEWVNDTFSVGPDDRLLFITSLSFDLSVYDIFGILAAGGSIRLAAKEDIQEPTRLLDILATEPITFWDSAPAALMQLVPFLPGSDNAAGQVVSTSLRLIFMSGDWIPVNSPDIMKAAFPNVQVIGLGGATEATVWSNFFPVHQVDPAWTSIPYGKPIQNACYYILNENLQPCPVDVPGDLYIGGDCLSLGYAEDPQLTASKYIASPFSAQPGARIYKTGDMARWRADGNLEFLGRTDSQVKIRGYRIELGEIDTVLSRHPVVKTAATLVRTDQPGGASLVSFVVLDPLHAQSAVEGKEAGLLDDRLQHWQQVYDAFDELEVAPTEDGADYSGWNSSYTGQAIPLEEMEAWRQDTLALVRAYRPQSLLEIGCGTGLLLFPLAPDCARYYGTDFSRAVLESVRRRLDGMPQLRDSVTLLQRQADDLADLHTEAVDTVLINSVIQYFPDIHYLVRVLNGALERVDPGGRIIVGDVRSLPLLEAFAAAVELSRASEATSRQELWQRVQQRVQQEKELTLDPSFFRDWAASTGRISRVEIRLKRGRHRNELTQFRYQVVLHVGKPVPADRAPEPPGAPEQDWSAAGLTLAGLRELLERDRPDRLRLRDVPNARVVAATQTLRWLKGESSLESVEAWRAQAPAAGGVDPEDVWELAEQLGYDATINWGRHGVDGGYTVLLRRADAECVEMDDDERIDPTTGDDEPDWQRYANHPLRAEIEDLLIPQIKAYLQERLPDYMVPADLVVLENLPITSSGKLDRRALPLNQPAPTGGSGAYVPARTTTEGLLVSIYEQVLSRSPIGIHDDFFELGGHSLLAVQLAARIRRVFSVDLPVRTFFDLPTIARIAPELQRLQQEAQPLQMPPLVPASRDTPVPASFDQQRLFFLDRLNPGSTFYTINWLIPLAASAPRGVIEAGLHEMIRRHESLRTTFHEENGQVWQVIADDWQVELPVLDLSTVPADQRETRAKEEIRELWGQPFDLAQGPLLRAMLINLSDTERLVVLGAHHIVFDGYSIGLFSQEFLQLCHALTTGAPDPLPEVAIQYGDYAVWQQNWLREEWIQFHLAYWKEQLAEAPDLLTLPTDFPRPEVQRYQGSFLRRQLSLDLTERIKQFSGEAQVTNYITMLAGAAVLLARYSRQDMVVLGVPIANRHRVELEPMIGFLVNTVALCVDLRGNPTFSEVLLQVRRQLFDAQAHQEIPFDRVVEALRPERNLSYSPIFQVMVADESISLLEHAPDSVPPAPWMRDLVEEGMSLRISRFDIVLMVREDSAGLRLGFEYNTDLFRERTVGRMADHLQELLESALAQPERPVQQLSMLPEDERAQIVEQWSGVRTEGTPRLEYLHELFEAQTKRTPDSIAVVYEEEQVSYAELDGRANQLAHWLQGQGVGPDVLVGLCVERSVEVIVGMLGILKAGGAYVTLDPNYPRDRLAFLIEDAGLRLILTQSHLQERLPAEGVPTLCLDSGWSAVAQESRETPPNDLTPENLAYIIYTSGSTGRPKGVMVAHRCINNIVPWQRENPCFSTPHNVLQVASYSFDFSVWEISMPLVTGGTLHIPRRGTRMIGSDLHDVVVERAIESLNFTPSALATLPKADLPHLRTIVLGGEAFSADLVRTWAPGRNFFNGYGPTETTVFSNGTRLDENADVVHMGRPITNVELYVLDSCMQPVPVGVPGELYIGGVGVTRGYLNRPELTAQYFVANPFGGDGSRLYRSGDLVRYLPDGNIEYLGRIDHQVKIRGFRIELGEIESALAEHPQVEGAAVLVHEEAGTKRLVAYVASPEPLSPEALQAFLGDRLPSFMVPRIFLCLDQLPLSSNGKLDRRALAAIPWEQHAATPMGEYTAPRNLVEQRLAEIWGAVLAAADPVSIHDNFFALGGDSILSLQVIFRAKQAGLHFSVKQLFQHQTIAELSHVVVQQDAASVQAEQGPVTGRVELTPIQRWFFAQEFDRQEHFNQSLLLEVPAELTPSQWQRVLRRLLEHHDGLRARYVQGADGWQAELVAPPESVTCQVYDLSFAPAQRAQLLDIARQVQASLVLAEAPLFRAVLFTGLKDGRHRLLLAVHHLVVDVVSWRVLLEDLAALSEQVRQGQELALPAKSSSWQQWAARLRQEASSDTTLAEVPYWLEQVEPTEPLPLDDDPDRDGALGGSRACEVSLGREETRALLQDVPAAFNTRINDVLLTAVAAALGSWTRGTHVRVDLEGHGREDLFGDIDLSRTVGWFTTISPVRLPVPSATAPAEGLKEIKELLRRRPRQGIGYGLLVNSQSDAAAQLRRAPAAQVSFNHLGAFDGADSFAAAYGAVDSDIAPENRRPYLLEIVSLVRDGELRMQWTYHEAAHQQQTVERVARQALDVLVRLAGETRRPDLSGYSPSDLPISGLTQPEINDLVGQLRALPAWRNSELARPLEDVYPQTPLQQGLWFQSQFAQGQGLYHVQMIHDIDLDLQVEVFRQSWAEVMRRHPILRTSFWSRPGHEAMQLVWRQIPVPLETQDWRSDSPQQQRERLDAYLKQDRIQGFEPNEIPQWRMLLARTADEHYQFILSMHHAILDGWSYALLLSEVVQCYEALSHGRQDLAQPVRPYRDYVAWLREQDMREAEHYWRGMLQGIEEAAPLSIERHDVAAAAEPREHVETSVLFGEEESIRLQELAQRHRLTLNTIMQGCWALLLSRYEDTDDVAFGVVVSGRPAEVPEVERSSGLFINTLPLRVRVPGEKSWIDWMRGLQEQNIQLRQYEYSPLDQVQRWSGLPSGAELFNTLFVFENYPVEQPRDTALRLTKPERSEERIHYPLGAVVVLRGQQLHLTVQYDPRRFEPETIDRVMAHFQYLCAQMVESPEAPLAQFSILTEQERRQLLQQWNTPSDDSDINADPDLAAIAEGIEQSADPELLAQLLAEIQGLSSDDLLAQIQDSSPAAEKSEANE</sequence>
<dbReference type="RefSeq" id="WP_145774981.1">
    <property type="nucleotide sequence ID" value="NZ_BAAATQ010000108.1"/>
</dbReference>
<dbReference type="GO" id="GO:0009403">
    <property type="term" value="P:toxin biosynthetic process"/>
    <property type="evidence" value="ECO:0007669"/>
    <property type="project" value="UniProtKB-ARBA"/>
</dbReference>
<dbReference type="Gene3D" id="3.30.559.30">
    <property type="entry name" value="Nonribosomal peptide synthetase, condensation domain"/>
    <property type="match status" value="4"/>
</dbReference>
<keyword evidence="4" id="KW-0597">Phosphoprotein</keyword>
<evidence type="ECO:0000256" key="2">
    <source>
        <dbReference type="ARBA" id="ARBA00006432"/>
    </source>
</evidence>
<reference evidence="8 9" key="1">
    <citation type="submission" date="2019-07" db="EMBL/GenBank/DDBJ databases">
        <title>R&amp;d 2014.</title>
        <authorList>
            <person name="Klenk H.-P."/>
        </authorList>
    </citation>
    <scope>NUCLEOTIDE SEQUENCE [LARGE SCALE GENOMIC DNA]</scope>
    <source>
        <strain evidence="8 9">DSM 43868</strain>
    </source>
</reference>
<dbReference type="GO" id="GO:0003824">
    <property type="term" value="F:catalytic activity"/>
    <property type="evidence" value="ECO:0007669"/>
    <property type="project" value="InterPro"/>
</dbReference>
<protein>
    <submittedName>
        <fullName evidence="8">Non-ribosomal peptide synthase protein (TIGR01720 family)/amino acid adenylation domain-containing protein</fullName>
    </submittedName>
</protein>
<dbReference type="SUPFAM" id="SSF56801">
    <property type="entry name" value="Acetyl-CoA synthetase-like"/>
    <property type="match status" value="2"/>
</dbReference>
<dbReference type="FunFam" id="3.40.50.12780:FF:000012">
    <property type="entry name" value="Non-ribosomal peptide synthetase"/>
    <property type="match status" value="1"/>
</dbReference>
<dbReference type="GO" id="GO:0005737">
    <property type="term" value="C:cytoplasm"/>
    <property type="evidence" value="ECO:0007669"/>
    <property type="project" value="TreeGrafter"/>
</dbReference>
<evidence type="ECO:0000259" key="7">
    <source>
        <dbReference type="PROSITE" id="PS50075"/>
    </source>
</evidence>
<dbReference type="PANTHER" id="PTHR45527:SF14">
    <property type="entry name" value="PLIPASTATIN SYNTHASE SUBUNIT B"/>
    <property type="match status" value="1"/>
</dbReference>
<dbReference type="InterPro" id="IPR023213">
    <property type="entry name" value="CAT-like_dom_sf"/>
</dbReference>
<dbReference type="NCBIfam" id="NF003417">
    <property type="entry name" value="PRK04813.1"/>
    <property type="match status" value="3"/>
</dbReference>
<feature type="domain" description="Carrier" evidence="7">
    <location>
        <begin position="1432"/>
        <end position="1507"/>
    </location>
</feature>
<dbReference type="GO" id="GO:0031177">
    <property type="term" value="F:phosphopantetheine binding"/>
    <property type="evidence" value="ECO:0007669"/>
    <property type="project" value="InterPro"/>
</dbReference>
<evidence type="ECO:0000256" key="5">
    <source>
        <dbReference type="ARBA" id="ARBA00022737"/>
    </source>
</evidence>
<dbReference type="SMART" id="SM00823">
    <property type="entry name" value="PKS_PP"/>
    <property type="match status" value="2"/>
</dbReference>
<dbReference type="SUPFAM" id="SSF47336">
    <property type="entry name" value="ACP-like"/>
    <property type="match status" value="2"/>
</dbReference>
<dbReference type="InterPro" id="IPR006162">
    <property type="entry name" value="Ppantetheine_attach_site"/>
</dbReference>
<dbReference type="Gene3D" id="3.30.300.30">
    <property type="match status" value="3"/>
</dbReference>
<dbReference type="InterPro" id="IPR025110">
    <property type="entry name" value="AMP-bd_C"/>
</dbReference>
<dbReference type="PROSITE" id="PS00455">
    <property type="entry name" value="AMP_BINDING"/>
    <property type="match status" value="2"/>
</dbReference>
<comment type="similarity">
    <text evidence="2">Belongs to the ATP-dependent AMP-binding enzyme family.</text>
</comment>
<dbReference type="CDD" id="cd05930">
    <property type="entry name" value="A_NRPS"/>
    <property type="match status" value="1"/>
</dbReference>
<dbReference type="GO" id="GO:0008610">
    <property type="term" value="P:lipid biosynthetic process"/>
    <property type="evidence" value="ECO:0007669"/>
    <property type="project" value="UniProtKB-ARBA"/>
</dbReference>
<keyword evidence="6" id="KW-0045">Antibiotic biosynthesis</keyword>
<dbReference type="Gene3D" id="3.30.559.10">
    <property type="entry name" value="Chloramphenicol acetyltransferase-like domain"/>
    <property type="match status" value="4"/>
</dbReference>
<comment type="caution">
    <text evidence="8">The sequence shown here is derived from an EMBL/GenBank/DDBJ whole genome shotgun (WGS) entry which is preliminary data.</text>
</comment>
<dbReference type="PROSITE" id="PS50075">
    <property type="entry name" value="CARRIER"/>
    <property type="match status" value="2"/>
</dbReference>
<accession>A0A562IAR9</accession>
<dbReference type="FunFam" id="1.10.1200.10:FF:000005">
    <property type="entry name" value="Nonribosomal peptide synthetase 1"/>
    <property type="match status" value="2"/>
</dbReference>
<dbReference type="SUPFAM" id="SSF53335">
    <property type="entry name" value="S-adenosyl-L-methionine-dependent methyltransferases"/>
    <property type="match status" value="1"/>
</dbReference>
<dbReference type="FunFam" id="2.30.38.10:FF:000001">
    <property type="entry name" value="Non-ribosomal peptide synthetase PvdI"/>
    <property type="match status" value="1"/>
</dbReference>
<dbReference type="InterPro" id="IPR010071">
    <property type="entry name" value="AA_adenyl_dom"/>
</dbReference>
<dbReference type="InterPro" id="IPR045851">
    <property type="entry name" value="AMP-bd_C_sf"/>
</dbReference>
<evidence type="ECO:0000313" key="9">
    <source>
        <dbReference type="Proteomes" id="UP000319825"/>
    </source>
</evidence>
<evidence type="ECO:0000256" key="6">
    <source>
        <dbReference type="ARBA" id="ARBA00023194"/>
    </source>
</evidence>
<dbReference type="CDD" id="cd02440">
    <property type="entry name" value="AdoMet_MTases"/>
    <property type="match status" value="1"/>
</dbReference>
<dbReference type="Gene3D" id="2.30.38.10">
    <property type="entry name" value="Luciferase, Domain 3"/>
    <property type="match status" value="2"/>
</dbReference>
<keyword evidence="5" id="KW-0677">Repeat</keyword>
<dbReference type="Pfam" id="PF00550">
    <property type="entry name" value="PP-binding"/>
    <property type="match status" value="2"/>
</dbReference>
<dbReference type="Proteomes" id="UP000319825">
    <property type="component" value="Unassembled WGS sequence"/>
</dbReference>
<dbReference type="InterPro" id="IPR013217">
    <property type="entry name" value="Methyltransf_12"/>
</dbReference>
<dbReference type="PROSITE" id="PS00012">
    <property type="entry name" value="PHOSPHOPANTETHEINE"/>
    <property type="match status" value="2"/>
</dbReference>
<dbReference type="InterPro" id="IPR029063">
    <property type="entry name" value="SAM-dependent_MTases_sf"/>
</dbReference>
<dbReference type="InterPro" id="IPR000873">
    <property type="entry name" value="AMP-dep_synth/lig_dom"/>
</dbReference>